<dbReference type="KEGG" id="tdn:Suden_1916"/>
<gene>
    <name evidence="1" type="ordered locus">Suden_1916</name>
</gene>
<keyword evidence="2" id="KW-1185">Reference proteome</keyword>
<dbReference type="EMBL" id="CP000153">
    <property type="protein sequence ID" value="ABB45190.1"/>
    <property type="molecule type" value="Genomic_DNA"/>
</dbReference>
<sequence length="213" mass="23197">MKKIKIALAVVVALFISGCGSKIPFKAQEPLADAALVYVYVIESKGDIESASYQSYSIRINGKRVGERLKAGEYTTLDIKPNPAKLSATKDQIVEKSLDLDLKAGETYYLKIRDNLERGAFAFEQVSKDVGAKEITTTGVAGTMIEDIDNTLTELVGTGKTQESQVVETRKTAAPAPTPVSKVDELEKAYKLKEKGALSDEEFNTLKSQIISK</sequence>
<accession>Q30P91</accession>
<name>Q30P91_SULDN</name>
<dbReference type="STRING" id="326298.Suden_1916"/>
<protein>
    <submittedName>
        <fullName evidence="1">Uncharacterized protein</fullName>
    </submittedName>
</protein>
<dbReference type="RefSeq" id="WP_011373530.1">
    <property type="nucleotide sequence ID" value="NC_007575.1"/>
</dbReference>
<proteinExistence type="predicted"/>
<dbReference type="OrthoDB" id="5334604at2"/>
<evidence type="ECO:0000313" key="1">
    <source>
        <dbReference type="EMBL" id="ABB45190.1"/>
    </source>
</evidence>
<dbReference type="Proteomes" id="UP000002714">
    <property type="component" value="Chromosome"/>
</dbReference>
<organism evidence="1 2">
    <name type="scientific">Sulfurimonas denitrificans (strain ATCC 33889 / DSM 1251)</name>
    <name type="common">Thiomicrospira denitrificans (strain ATCC 33889 / DSM 1251)</name>
    <dbReference type="NCBI Taxonomy" id="326298"/>
    <lineage>
        <taxon>Bacteria</taxon>
        <taxon>Pseudomonadati</taxon>
        <taxon>Campylobacterota</taxon>
        <taxon>Epsilonproteobacteria</taxon>
        <taxon>Campylobacterales</taxon>
        <taxon>Sulfurimonadaceae</taxon>
        <taxon>Sulfurimonas</taxon>
    </lineage>
</organism>
<dbReference type="HOGENOM" id="CLU_1293776_0_0_7"/>
<dbReference type="PROSITE" id="PS51257">
    <property type="entry name" value="PROKAR_LIPOPROTEIN"/>
    <property type="match status" value="1"/>
</dbReference>
<dbReference type="AlphaFoldDB" id="Q30P91"/>
<evidence type="ECO:0000313" key="2">
    <source>
        <dbReference type="Proteomes" id="UP000002714"/>
    </source>
</evidence>
<reference evidence="1 2" key="1">
    <citation type="journal article" date="2008" name="Appl. Environ. Microbiol.">
        <title>Genome of the epsilonproteobacterial chemolithoautotroph Sulfurimonas denitrificans.</title>
        <authorList>
            <person name="Sievert S.M."/>
            <person name="Scott K.M."/>
            <person name="Klotz M.G."/>
            <person name="Chain P.S.G."/>
            <person name="Hauser L.J."/>
            <person name="Hemp J."/>
            <person name="Huegler M."/>
            <person name="Land M."/>
            <person name="Lapidus A."/>
            <person name="Larimer F.W."/>
            <person name="Lucas S."/>
            <person name="Malfatti S.A."/>
            <person name="Meyer F."/>
            <person name="Paulsen I.T."/>
            <person name="Ren Q."/>
            <person name="Simon J."/>
            <person name="Bailey K."/>
            <person name="Diaz E."/>
            <person name="Fitzpatrick K.A."/>
            <person name="Glover B."/>
            <person name="Gwatney N."/>
            <person name="Korajkic A."/>
            <person name="Long A."/>
            <person name="Mobberley J.M."/>
            <person name="Pantry S.N."/>
            <person name="Pazder G."/>
            <person name="Peterson S."/>
            <person name="Quintanilla J.D."/>
            <person name="Sprinkle R."/>
            <person name="Stephens J."/>
            <person name="Thomas P."/>
            <person name="Vaughn R."/>
            <person name="Weber M.J."/>
            <person name="Wooten L.L."/>
        </authorList>
    </citation>
    <scope>NUCLEOTIDE SEQUENCE [LARGE SCALE GENOMIC DNA]</scope>
    <source>
        <strain evidence="2">ATCC 33889 / DSM 1251</strain>
    </source>
</reference>